<proteinExistence type="predicted"/>
<feature type="compositionally biased region" description="Acidic residues" evidence="1">
    <location>
        <begin position="135"/>
        <end position="146"/>
    </location>
</feature>
<accession>A0A9Q1JM79</accession>
<feature type="compositionally biased region" description="Basic and acidic residues" evidence="1">
    <location>
        <begin position="121"/>
        <end position="134"/>
    </location>
</feature>
<organism evidence="2 3">
    <name type="scientific">Carnegiea gigantea</name>
    <dbReference type="NCBI Taxonomy" id="171969"/>
    <lineage>
        <taxon>Eukaryota</taxon>
        <taxon>Viridiplantae</taxon>
        <taxon>Streptophyta</taxon>
        <taxon>Embryophyta</taxon>
        <taxon>Tracheophyta</taxon>
        <taxon>Spermatophyta</taxon>
        <taxon>Magnoliopsida</taxon>
        <taxon>eudicotyledons</taxon>
        <taxon>Gunneridae</taxon>
        <taxon>Pentapetalae</taxon>
        <taxon>Caryophyllales</taxon>
        <taxon>Cactineae</taxon>
        <taxon>Cactaceae</taxon>
        <taxon>Cactoideae</taxon>
        <taxon>Echinocereeae</taxon>
        <taxon>Carnegiea</taxon>
    </lineage>
</organism>
<reference evidence="2" key="1">
    <citation type="submission" date="2022-04" db="EMBL/GenBank/DDBJ databases">
        <title>Carnegiea gigantea Genome sequencing and assembly v2.</title>
        <authorList>
            <person name="Copetti D."/>
            <person name="Sanderson M.J."/>
            <person name="Burquez A."/>
            <person name="Wojciechowski M.F."/>
        </authorList>
    </citation>
    <scope>NUCLEOTIDE SEQUENCE</scope>
    <source>
        <strain evidence="2">SGP5-SGP5p</strain>
        <tissue evidence="2">Aerial part</tissue>
    </source>
</reference>
<gene>
    <name evidence="2" type="ORF">Cgig2_033857</name>
</gene>
<dbReference type="Proteomes" id="UP001153076">
    <property type="component" value="Unassembled WGS sequence"/>
</dbReference>
<sequence length="161" mass="18317">MVVLENCLLTGRWLNTLSTFEWDRRGIAFPPSPLPKDFQGLCPSYELAMAEEAAGRFELPKLAQVIFYAMLLNEAERLGVLHGRTLWAMESALAELHWSTFESWVWLYGDRIFEAQFQAKVEPKEESSRVGRQEEDSEAEQEDESSPTEGAASPSDDDKQE</sequence>
<feature type="region of interest" description="Disordered" evidence="1">
    <location>
        <begin position="121"/>
        <end position="161"/>
    </location>
</feature>
<evidence type="ECO:0000313" key="2">
    <source>
        <dbReference type="EMBL" id="KAJ8425916.1"/>
    </source>
</evidence>
<keyword evidence="3" id="KW-1185">Reference proteome</keyword>
<evidence type="ECO:0000313" key="3">
    <source>
        <dbReference type="Proteomes" id="UP001153076"/>
    </source>
</evidence>
<evidence type="ECO:0000256" key="1">
    <source>
        <dbReference type="SAM" id="MobiDB-lite"/>
    </source>
</evidence>
<name>A0A9Q1JM79_9CARY</name>
<dbReference type="AlphaFoldDB" id="A0A9Q1JM79"/>
<dbReference type="EMBL" id="JAKOGI010001382">
    <property type="protein sequence ID" value="KAJ8425916.1"/>
    <property type="molecule type" value="Genomic_DNA"/>
</dbReference>
<protein>
    <submittedName>
        <fullName evidence="2">Uncharacterized protein</fullName>
    </submittedName>
</protein>
<comment type="caution">
    <text evidence="2">The sequence shown here is derived from an EMBL/GenBank/DDBJ whole genome shotgun (WGS) entry which is preliminary data.</text>
</comment>